<proteinExistence type="predicted"/>
<dbReference type="AlphaFoldDB" id="A0A147DRH3"/>
<feature type="compositionally biased region" description="Polar residues" evidence="1">
    <location>
        <begin position="63"/>
        <end position="73"/>
    </location>
</feature>
<sequence length="121" mass="12298">MWRTGGIKWAYEPIPEDHRWKQAGRRSASLTSRHSPCRWERACGSSGASAGGAAVGPTGGSSHTGADQPTCSQGDRHRGSRRFGASGRTGDGDRRSVGASGCRPASPLGSSAGSAGTMAGA</sequence>
<gene>
    <name evidence="2" type="ORF">NS359_07985</name>
</gene>
<evidence type="ECO:0000256" key="1">
    <source>
        <dbReference type="SAM" id="MobiDB-lite"/>
    </source>
</evidence>
<feature type="compositionally biased region" description="Low complexity" evidence="1">
    <location>
        <begin position="104"/>
        <end position="121"/>
    </location>
</feature>
<dbReference type="EMBL" id="LDRC01000039">
    <property type="protein sequence ID" value="KTR52021.1"/>
    <property type="molecule type" value="Genomic_DNA"/>
</dbReference>
<dbReference type="Proteomes" id="UP000072763">
    <property type="component" value="Unassembled WGS sequence"/>
</dbReference>
<evidence type="ECO:0000313" key="2">
    <source>
        <dbReference type="EMBL" id="KTR52021.1"/>
    </source>
</evidence>
<protein>
    <submittedName>
        <fullName evidence="2">Uncharacterized protein</fullName>
    </submittedName>
</protein>
<reference evidence="2 3" key="1">
    <citation type="journal article" date="2016" name="Front. Microbiol.">
        <title>Genomic Resource of Rice Seed Associated Bacteria.</title>
        <authorList>
            <person name="Midha S."/>
            <person name="Bansal K."/>
            <person name="Sharma S."/>
            <person name="Kumar N."/>
            <person name="Patil P.P."/>
            <person name="Chaudhry V."/>
            <person name="Patil P.B."/>
        </authorList>
    </citation>
    <scope>NUCLEOTIDE SEQUENCE [LARGE SCALE GENOMIC DNA]</scope>
    <source>
        <strain evidence="2 3">NS359</strain>
    </source>
</reference>
<feature type="region of interest" description="Disordered" evidence="1">
    <location>
        <begin position="1"/>
        <end position="121"/>
    </location>
</feature>
<evidence type="ECO:0000313" key="3">
    <source>
        <dbReference type="Proteomes" id="UP000072763"/>
    </source>
</evidence>
<feature type="compositionally biased region" description="Gly residues" evidence="1">
    <location>
        <begin position="49"/>
        <end position="59"/>
    </location>
</feature>
<accession>A0A147DRH3</accession>
<organism evidence="2 3">
    <name type="scientific">Curtobacterium oceanosedimentum</name>
    <dbReference type="NCBI Taxonomy" id="465820"/>
    <lineage>
        <taxon>Bacteria</taxon>
        <taxon>Bacillati</taxon>
        <taxon>Actinomycetota</taxon>
        <taxon>Actinomycetes</taxon>
        <taxon>Micrococcales</taxon>
        <taxon>Microbacteriaceae</taxon>
        <taxon>Curtobacterium</taxon>
    </lineage>
</organism>
<name>A0A147DRH3_9MICO</name>
<comment type="caution">
    <text evidence="2">The sequence shown here is derived from an EMBL/GenBank/DDBJ whole genome shotgun (WGS) entry which is preliminary data.</text>
</comment>